<name>A0A8S5VJP3_9CAUD</name>
<proteinExistence type="predicted"/>
<sequence length="68" mass="7647">MTSPCKDCPDRHAHCHSACNRYGEYAAMFEKIRAQRLADAAADAADAERGIKIRRDVRKYGLYKTGKS</sequence>
<organism evidence="1">
    <name type="scientific">Ackermannviridae sp</name>
    <dbReference type="NCBI Taxonomy" id="2831612"/>
    <lineage>
        <taxon>Viruses</taxon>
        <taxon>Duplodnaviria</taxon>
        <taxon>Heunggongvirae</taxon>
        <taxon>Uroviricota</taxon>
        <taxon>Caudoviricetes</taxon>
        <taxon>Pantevenvirales</taxon>
        <taxon>Ackermannviridae</taxon>
    </lineage>
</organism>
<evidence type="ECO:0000313" key="1">
    <source>
        <dbReference type="EMBL" id="DAG89094.1"/>
    </source>
</evidence>
<protein>
    <submittedName>
        <fullName evidence="1">Uncharacterized protein</fullName>
    </submittedName>
</protein>
<dbReference type="EMBL" id="BK035253">
    <property type="protein sequence ID" value="DAG89094.1"/>
    <property type="molecule type" value="Genomic_DNA"/>
</dbReference>
<accession>A0A8S5VJP3</accession>
<reference evidence="1" key="1">
    <citation type="journal article" date="2021" name="Proc. Natl. Acad. Sci. U.S.A.">
        <title>A Catalog of Tens of Thousands of Viruses from Human Metagenomes Reveals Hidden Associations with Chronic Diseases.</title>
        <authorList>
            <person name="Tisza M.J."/>
            <person name="Buck C.B."/>
        </authorList>
    </citation>
    <scope>NUCLEOTIDE SEQUENCE</scope>
    <source>
        <strain evidence="1">CtfgE36</strain>
    </source>
</reference>